<dbReference type="AlphaFoldDB" id="A0A344LIS2"/>
<feature type="transmembrane region" description="Helical" evidence="1">
    <location>
        <begin position="107"/>
        <end position="133"/>
    </location>
</feature>
<proteinExistence type="predicted"/>
<evidence type="ECO:0000313" key="2">
    <source>
        <dbReference type="EMBL" id="AXB47946.1"/>
    </source>
</evidence>
<evidence type="ECO:0000256" key="1">
    <source>
        <dbReference type="SAM" id="Phobius"/>
    </source>
</evidence>
<accession>A0A344LIS2</accession>
<dbReference type="OrthoDB" id="5125370at2"/>
<name>A0A344LIS2_9PSEU</name>
<dbReference type="EMBL" id="CP015163">
    <property type="protein sequence ID" value="AXB47946.1"/>
    <property type="molecule type" value="Genomic_DNA"/>
</dbReference>
<feature type="transmembrane region" description="Helical" evidence="1">
    <location>
        <begin position="68"/>
        <end position="87"/>
    </location>
</feature>
<evidence type="ECO:0000313" key="3">
    <source>
        <dbReference type="Proteomes" id="UP000250434"/>
    </source>
</evidence>
<protein>
    <submittedName>
        <fullName evidence="2">Histidine kinase</fullName>
    </submittedName>
</protein>
<dbReference type="KEGG" id="aab:A4R43_40465"/>
<dbReference type="RefSeq" id="WP_113697016.1">
    <property type="nucleotide sequence ID" value="NZ_CP015163.1"/>
</dbReference>
<gene>
    <name evidence="2" type="ORF">A4R43_40465</name>
</gene>
<keyword evidence="1" id="KW-0812">Transmembrane</keyword>
<sequence length="361" mass="38315">MTDLARLDGTDRVLGIVRLALLVVVAAIQPALSLPVVDSTAGWAAFGALAGVTVTAACWVVRGRPVPLPVAVPLAVVVLAASTVATWEVPPDELFGGRHWSFGLAGWHLLVLLVDRAALAATALGALVVLTLARVATTAPTDRGEIGRVAIVVLSVISFQLATLALTRLVHRRARQAAEAAAERDRQAQRKALAEQQEADQRIRFAGQLGATLPLLAAMADRTLDPRDDTTRQRCVLAATQLRRLFAENDDVPDPLVHEVSACVDLAERRGLTVALAVSGEPTPVPTEVRRELTAPLVTALVAARTQARVSVLRTGEEVRVAVITDGEPGEAPASSPRVGVECHTLGARLWMEAKWRSEPS</sequence>
<dbReference type="Proteomes" id="UP000250434">
    <property type="component" value="Chromosome"/>
</dbReference>
<keyword evidence="2" id="KW-0808">Transferase</keyword>
<dbReference type="GO" id="GO:0016301">
    <property type="term" value="F:kinase activity"/>
    <property type="evidence" value="ECO:0007669"/>
    <property type="project" value="UniProtKB-KW"/>
</dbReference>
<keyword evidence="2" id="KW-0418">Kinase</keyword>
<keyword evidence="1" id="KW-1133">Transmembrane helix</keyword>
<reference evidence="2 3" key="1">
    <citation type="submission" date="2016-04" db="EMBL/GenBank/DDBJ databases">
        <title>Complete genome sequence and analysis of deep-sea sediment isolate, Amycolatopsis sp. WP1.</title>
        <authorList>
            <person name="Wang H."/>
            <person name="Chen S."/>
            <person name="Wu Q."/>
        </authorList>
    </citation>
    <scope>NUCLEOTIDE SEQUENCE [LARGE SCALE GENOMIC DNA]</scope>
    <source>
        <strain evidence="2 3">WP1</strain>
    </source>
</reference>
<feature type="transmembrane region" description="Helical" evidence="1">
    <location>
        <begin position="12"/>
        <end position="29"/>
    </location>
</feature>
<keyword evidence="3" id="KW-1185">Reference proteome</keyword>
<keyword evidence="1" id="KW-0472">Membrane</keyword>
<feature type="transmembrane region" description="Helical" evidence="1">
    <location>
        <begin position="145"/>
        <end position="166"/>
    </location>
</feature>
<organism evidence="2 3">
    <name type="scientific">Amycolatopsis albispora</name>
    <dbReference type="NCBI Taxonomy" id="1804986"/>
    <lineage>
        <taxon>Bacteria</taxon>
        <taxon>Bacillati</taxon>
        <taxon>Actinomycetota</taxon>
        <taxon>Actinomycetes</taxon>
        <taxon>Pseudonocardiales</taxon>
        <taxon>Pseudonocardiaceae</taxon>
        <taxon>Amycolatopsis</taxon>
    </lineage>
</organism>
<feature type="transmembrane region" description="Helical" evidence="1">
    <location>
        <begin position="41"/>
        <end position="61"/>
    </location>
</feature>